<organism evidence="3 4">
    <name type="scientific">Kwoniella mangroviensis CBS 10435</name>
    <dbReference type="NCBI Taxonomy" id="1331196"/>
    <lineage>
        <taxon>Eukaryota</taxon>
        <taxon>Fungi</taxon>
        <taxon>Dikarya</taxon>
        <taxon>Basidiomycota</taxon>
        <taxon>Agaricomycotina</taxon>
        <taxon>Tremellomycetes</taxon>
        <taxon>Tremellales</taxon>
        <taxon>Cryptococcaceae</taxon>
        <taxon>Kwoniella</taxon>
    </lineage>
</organism>
<dbReference type="PANTHER" id="PTHR42791">
    <property type="entry name" value="GNAT FAMILY ACETYLTRANSFERASE"/>
    <property type="match status" value="1"/>
</dbReference>
<evidence type="ECO:0000259" key="2">
    <source>
        <dbReference type="PROSITE" id="PS51186"/>
    </source>
</evidence>
<dbReference type="GO" id="GO:0016747">
    <property type="term" value="F:acyltransferase activity, transferring groups other than amino-acyl groups"/>
    <property type="evidence" value="ECO:0007669"/>
    <property type="project" value="InterPro"/>
</dbReference>
<evidence type="ECO:0000313" key="4">
    <source>
        <dbReference type="Proteomes" id="UP000092583"/>
    </source>
</evidence>
<dbReference type="SUPFAM" id="SSF55729">
    <property type="entry name" value="Acyl-CoA N-acyltransferases (Nat)"/>
    <property type="match status" value="1"/>
</dbReference>
<dbReference type="Gene3D" id="3.40.630.30">
    <property type="match status" value="1"/>
</dbReference>
<sequence length="274" mass="30707">MYDAATWEEAISNALTKVNQGSAIKYERVKNFTKENSEEILSLLSDSYKDIPYHKYTFESSPKARRSYLLAGLGKRVDPDVCERDDTNESCEIITGRSRSDGELLTFMNFSIPGKTYNSEDDVSAYFEKMFEELPDNVLDWISVVENPAQEVIQSTYDFDKSQAIDVCFMATREESRSHGYGTELLSVITDVAQRMDVPVMLLSATEEAVRFYKKSGFFVNREETGEGKGTLPFEGQEDAHLFALSYIPDGLTGGTDGDCEQSATTDFTANSSQ</sequence>
<dbReference type="Pfam" id="PF00583">
    <property type="entry name" value="Acetyltransf_1"/>
    <property type="match status" value="1"/>
</dbReference>
<evidence type="ECO:0000313" key="3">
    <source>
        <dbReference type="EMBL" id="OCF58646.1"/>
    </source>
</evidence>
<name>A0A1B9ISZ6_9TREE</name>
<dbReference type="Proteomes" id="UP000092583">
    <property type="component" value="Unassembled WGS sequence"/>
</dbReference>
<dbReference type="OrthoDB" id="2744543at2759"/>
<gene>
    <name evidence="3" type="ORF">L486_03135</name>
</gene>
<dbReference type="EMBL" id="KI669461">
    <property type="protein sequence ID" value="OCF58646.1"/>
    <property type="molecule type" value="Genomic_DNA"/>
</dbReference>
<dbReference type="InterPro" id="IPR000182">
    <property type="entry name" value="GNAT_dom"/>
</dbReference>
<evidence type="ECO:0000256" key="1">
    <source>
        <dbReference type="SAM" id="MobiDB-lite"/>
    </source>
</evidence>
<accession>A0A1B9ISZ6</accession>
<dbReference type="PANTHER" id="PTHR42791:SF1">
    <property type="entry name" value="N-ACETYLTRANSFERASE DOMAIN-CONTAINING PROTEIN"/>
    <property type="match status" value="1"/>
</dbReference>
<proteinExistence type="predicted"/>
<feature type="compositionally biased region" description="Polar residues" evidence="1">
    <location>
        <begin position="262"/>
        <end position="274"/>
    </location>
</feature>
<reference evidence="4" key="2">
    <citation type="submission" date="2013-12" db="EMBL/GenBank/DDBJ databases">
        <title>Evolution of pathogenesis and genome organization in the Tremellales.</title>
        <authorList>
            <person name="Cuomo C."/>
            <person name="Litvintseva A."/>
            <person name="Heitman J."/>
            <person name="Chen Y."/>
            <person name="Sun S."/>
            <person name="Springer D."/>
            <person name="Dromer F."/>
            <person name="Young S."/>
            <person name="Zeng Q."/>
            <person name="Chapman S."/>
            <person name="Gujja S."/>
            <person name="Saif S."/>
            <person name="Birren B."/>
        </authorList>
    </citation>
    <scope>NUCLEOTIDE SEQUENCE [LARGE SCALE GENOMIC DNA]</scope>
    <source>
        <strain evidence="4">CBS 10435</strain>
    </source>
</reference>
<dbReference type="InterPro" id="IPR016181">
    <property type="entry name" value="Acyl_CoA_acyltransferase"/>
</dbReference>
<protein>
    <recommendedName>
        <fullName evidence="2">N-acetyltransferase domain-containing protein</fullName>
    </recommendedName>
</protein>
<dbReference type="PROSITE" id="PS51186">
    <property type="entry name" value="GNAT"/>
    <property type="match status" value="1"/>
</dbReference>
<reference evidence="3 4" key="1">
    <citation type="submission" date="2013-07" db="EMBL/GenBank/DDBJ databases">
        <title>The Genome Sequence of Kwoniella mangroviensis CBS10435.</title>
        <authorList>
            <consortium name="The Broad Institute Genome Sequencing Platform"/>
            <person name="Cuomo C."/>
            <person name="Litvintseva A."/>
            <person name="Chen Y."/>
            <person name="Heitman J."/>
            <person name="Sun S."/>
            <person name="Springer D."/>
            <person name="Dromer F."/>
            <person name="Young S.K."/>
            <person name="Zeng Q."/>
            <person name="Gargeya S."/>
            <person name="Fitzgerald M."/>
            <person name="Abouelleil A."/>
            <person name="Alvarado L."/>
            <person name="Berlin A.M."/>
            <person name="Chapman S.B."/>
            <person name="Dewar J."/>
            <person name="Goldberg J."/>
            <person name="Griggs A."/>
            <person name="Gujja S."/>
            <person name="Hansen M."/>
            <person name="Howarth C."/>
            <person name="Imamovic A."/>
            <person name="Larimer J."/>
            <person name="McCowan C."/>
            <person name="Murphy C."/>
            <person name="Pearson M."/>
            <person name="Priest M."/>
            <person name="Roberts A."/>
            <person name="Saif S."/>
            <person name="Shea T."/>
            <person name="Sykes S."/>
            <person name="Wortman J."/>
            <person name="Nusbaum C."/>
            <person name="Birren B."/>
        </authorList>
    </citation>
    <scope>NUCLEOTIDE SEQUENCE [LARGE SCALE GENOMIC DNA]</scope>
    <source>
        <strain evidence="3 4">CBS 10435</strain>
    </source>
</reference>
<dbReference type="InterPro" id="IPR052523">
    <property type="entry name" value="Trichothecene_AcTrans"/>
</dbReference>
<feature type="region of interest" description="Disordered" evidence="1">
    <location>
        <begin position="255"/>
        <end position="274"/>
    </location>
</feature>
<dbReference type="AlphaFoldDB" id="A0A1B9ISZ6"/>
<keyword evidence="4" id="KW-1185">Reference proteome</keyword>
<feature type="domain" description="N-acetyltransferase" evidence="2">
    <location>
        <begin position="94"/>
        <end position="249"/>
    </location>
</feature>